<feature type="transmembrane region" description="Helical" evidence="7">
    <location>
        <begin position="313"/>
        <end position="332"/>
    </location>
</feature>
<proteinExistence type="predicted"/>
<dbReference type="RefSeq" id="WP_041121611.1">
    <property type="nucleotide sequence ID" value="NZ_JXRQ01000015.1"/>
</dbReference>
<evidence type="ECO:0000256" key="2">
    <source>
        <dbReference type="ARBA" id="ARBA00022448"/>
    </source>
</evidence>
<feature type="transmembrane region" description="Helical" evidence="7">
    <location>
        <begin position="377"/>
        <end position="397"/>
    </location>
</feature>
<feature type="transmembrane region" description="Helical" evidence="7">
    <location>
        <begin position="261"/>
        <end position="280"/>
    </location>
</feature>
<keyword evidence="2" id="KW-0813">Transport</keyword>
<dbReference type="Pfam" id="PF07690">
    <property type="entry name" value="MFS_1"/>
    <property type="match status" value="1"/>
</dbReference>
<dbReference type="SUPFAM" id="SSF103473">
    <property type="entry name" value="MFS general substrate transporter"/>
    <property type="match status" value="1"/>
</dbReference>
<evidence type="ECO:0000313" key="9">
    <source>
        <dbReference type="Proteomes" id="UP000031950"/>
    </source>
</evidence>
<dbReference type="PANTHER" id="PTHR43266">
    <property type="entry name" value="MACROLIDE-EFFLUX PROTEIN"/>
    <property type="match status" value="1"/>
</dbReference>
<dbReference type="OrthoDB" id="2707121at2"/>
<dbReference type="InterPro" id="IPR011701">
    <property type="entry name" value="MFS"/>
</dbReference>
<protein>
    <recommendedName>
        <fullName evidence="10">Major facilitator superfamily (MFS) profile domain-containing protein</fullName>
    </recommendedName>
</protein>
<dbReference type="EMBL" id="JXRQ01000015">
    <property type="protein sequence ID" value="KIL51488.1"/>
    <property type="molecule type" value="Genomic_DNA"/>
</dbReference>
<organism evidence="8 9">
    <name type="scientific">Jeotgalibacillus alimentarius</name>
    <dbReference type="NCBI Taxonomy" id="135826"/>
    <lineage>
        <taxon>Bacteria</taxon>
        <taxon>Bacillati</taxon>
        <taxon>Bacillota</taxon>
        <taxon>Bacilli</taxon>
        <taxon>Bacillales</taxon>
        <taxon>Caryophanaceae</taxon>
        <taxon>Jeotgalibacillus</taxon>
    </lineage>
</organism>
<evidence type="ECO:0000313" key="8">
    <source>
        <dbReference type="EMBL" id="KIL51488.1"/>
    </source>
</evidence>
<feature type="transmembrane region" description="Helical" evidence="7">
    <location>
        <begin position="101"/>
        <end position="120"/>
    </location>
</feature>
<evidence type="ECO:0000256" key="4">
    <source>
        <dbReference type="ARBA" id="ARBA00022692"/>
    </source>
</evidence>
<evidence type="ECO:0000256" key="3">
    <source>
        <dbReference type="ARBA" id="ARBA00022475"/>
    </source>
</evidence>
<keyword evidence="3" id="KW-1003">Cell membrane</keyword>
<dbReference type="Gene3D" id="1.20.1250.20">
    <property type="entry name" value="MFS general substrate transporter like domains"/>
    <property type="match status" value="1"/>
</dbReference>
<feature type="transmembrane region" description="Helical" evidence="7">
    <location>
        <begin position="352"/>
        <end position="371"/>
    </location>
</feature>
<dbReference type="AlphaFoldDB" id="A0A0C2W630"/>
<dbReference type="PANTHER" id="PTHR43266:SF2">
    <property type="entry name" value="MAJOR FACILITATOR SUPERFAMILY (MFS) PROFILE DOMAIN-CONTAINING PROTEIN"/>
    <property type="match status" value="1"/>
</dbReference>
<name>A0A0C2W630_9BACL</name>
<dbReference type="InterPro" id="IPR036259">
    <property type="entry name" value="MFS_trans_sf"/>
</dbReference>
<dbReference type="PATRIC" id="fig|135826.4.peg.995"/>
<feature type="transmembrane region" description="Helical" evidence="7">
    <location>
        <begin position="228"/>
        <end position="249"/>
    </location>
</feature>
<dbReference type="STRING" id="135826.KP77_10000"/>
<dbReference type="GO" id="GO:0022857">
    <property type="term" value="F:transmembrane transporter activity"/>
    <property type="evidence" value="ECO:0007669"/>
    <property type="project" value="InterPro"/>
</dbReference>
<accession>A0A0C2W630</accession>
<keyword evidence="4 7" id="KW-0812">Transmembrane</keyword>
<feature type="transmembrane region" description="Helical" evidence="7">
    <location>
        <begin position="165"/>
        <end position="183"/>
    </location>
</feature>
<evidence type="ECO:0008006" key="10">
    <source>
        <dbReference type="Google" id="ProtNLM"/>
    </source>
</evidence>
<dbReference type="CDD" id="cd06173">
    <property type="entry name" value="MFS_MefA_like"/>
    <property type="match status" value="1"/>
</dbReference>
<keyword evidence="5 7" id="KW-1133">Transmembrane helix</keyword>
<comment type="caution">
    <text evidence="8">The sequence shown here is derived from an EMBL/GenBank/DDBJ whole genome shotgun (WGS) entry which is preliminary data.</text>
</comment>
<keyword evidence="9" id="KW-1185">Reference proteome</keyword>
<sequence>MKAMLINRHFAKMWYSNAAFILGDRFREIVIPLIVLGLSGSPLITALVVMSQQLGALLFAVPVGVWVEKRNKSLIAAAANFLYAIGLLLLAFFILFESSVLIAFTLFVMGLLALISRTAFNTMIPAVAGRKNLMPAHTSLEAADAVTTLAGPAIGGLLYTYTGSFATLVICACLSFASSLFLFRLKGELPIETAAEPPELKNPLHKNRFFKEASVGFSYLFSSVPQRIHAIIISVLSFSTVYIMLLVVIHGETVMKLSAAHIGLLLSAAGVGNVIGVLILKYFEQTNWILLLSVLLGLSGIGVIVVFLSSSFWAAFMGVLIFDGALSMAFVIQGAAHQGITPDEVLTRIRSATYVIGGLSGLAGTFLAGFIPELSSTAVALGMGSAVLLLPAIYMSFFKKQGTAVENLEPINIGGGEK</sequence>
<feature type="transmembrane region" description="Helical" evidence="7">
    <location>
        <begin position="74"/>
        <end position="95"/>
    </location>
</feature>
<keyword evidence="6 7" id="KW-0472">Membrane</keyword>
<evidence type="ECO:0000256" key="5">
    <source>
        <dbReference type="ARBA" id="ARBA00022989"/>
    </source>
</evidence>
<dbReference type="Proteomes" id="UP000031950">
    <property type="component" value="Unassembled WGS sequence"/>
</dbReference>
<evidence type="ECO:0000256" key="6">
    <source>
        <dbReference type="ARBA" id="ARBA00023136"/>
    </source>
</evidence>
<dbReference type="GO" id="GO:0005886">
    <property type="term" value="C:plasma membrane"/>
    <property type="evidence" value="ECO:0007669"/>
    <property type="project" value="UniProtKB-SubCell"/>
</dbReference>
<evidence type="ECO:0000256" key="7">
    <source>
        <dbReference type="SAM" id="Phobius"/>
    </source>
</evidence>
<evidence type="ECO:0000256" key="1">
    <source>
        <dbReference type="ARBA" id="ARBA00004651"/>
    </source>
</evidence>
<comment type="subcellular location">
    <subcellularLocation>
        <location evidence="1">Cell membrane</location>
        <topology evidence="1">Multi-pass membrane protein</topology>
    </subcellularLocation>
</comment>
<gene>
    <name evidence="8" type="ORF">KP77_10000</name>
</gene>
<reference evidence="8 9" key="1">
    <citation type="submission" date="2015-01" db="EMBL/GenBank/DDBJ databases">
        <title>Genome sequence of Jeotgalibacillus alimentarius.</title>
        <authorList>
            <person name="Goh K.M."/>
            <person name="Chan K.-G."/>
            <person name="Yaakop A.S."/>
            <person name="Ee R."/>
            <person name="Gan H.M."/>
            <person name="Chan C.S."/>
        </authorList>
    </citation>
    <scope>NUCLEOTIDE SEQUENCE [LARGE SCALE GENOMIC DNA]</scope>
    <source>
        <strain evidence="8 9">YKJ-13</strain>
    </source>
</reference>
<feature type="transmembrane region" description="Helical" evidence="7">
    <location>
        <begin position="287"/>
        <end position="307"/>
    </location>
</feature>